<keyword evidence="2" id="KW-1185">Reference proteome</keyword>
<organism evidence="1 2">
    <name type="scientific">Denitrovibrio acetiphilus (strain DSM 12809 / NBRC 114555 / N2460)</name>
    <dbReference type="NCBI Taxonomy" id="522772"/>
    <lineage>
        <taxon>Bacteria</taxon>
        <taxon>Pseudomonadati</taxon>
        <taxon>Deferribacterota</taxon>
        <taxon>Deferribacteres</taxon>
        <taxon>Deferribacterales</taxon>
        <taxon>Geovibrionaceae</taxon>
        <taxon>Denitrovibrio</taxon>
    </lineage>
</organism>
<evidence type="ECO:0000313" key="2">
    <source>
        <dbReference type="Proteomes" id="UP000002012"/>
    </source>
</evidence>
<dbReference type="KEGG" id="dap:Dacet_1383"/>
<accession>D4H804</accession>
<dbReference type="GO" id="GO:0008081">
    <property type="term" value="F:phosphoric diester hydrolase activity"/>
    <property type="evidence" value="ECO:0007669"/>
    <property type="project" value="InterPro"/>
</dbReference>
<reference evidence="1 2" key="1">
    <citation type="journal article" date="2010" name="Stand. Genomic Sci.">
        <title>Complete genome sequence of Denitrovibrio acetiphilus type strain (N2460).</title>
        <authorList>
            <person name="Kiss H."/>
            <person name="Lang E."/>
            <person name="Lapidus A."/>
            <person name="Copeland A."/>
            <person name="Nolan M."/>
            <person name="Glavina Del Rio T."/>
            <person name="Chen F."/>
            <person name="Lucas S."/>
            <person name="Tice H."/>
            <person name="Cheng J.F."/>
            <person name="Han C."/>
            <person name="Goodwin L."/>
            <person name="Pitluck S."/>
            <person name="Liolios K."/>
            <person name="Pati A."/>
            <person name="Ivanova N."/>
            <person name="Mavromatis K."/>
            <person name="Chen A."/>
            <person name="Palaniappan K."/>
            <person name="Land M."/>
            <person name="Hauser L."/>
            <person name="Chang Y.J."/>
            <person name="Jeffries C.D."/>
            <person name="Detter J.C."/>
            <person name="Brettin T."/>
            <person name="Spring S."/>
            <person name="Rohde M."/>
            <person name="Goker M."/>
            <person name="Woyke T."/>
            <person name="Bristow J."/>
            <person name="Eisen J.A."/>
            <person name="Markowitz V."/>
            <person name="Hugenholtz P."/>
            <person name="Kyrpides N.C."/>
            <person name="Klenk H.P."/>
        </authorList>
    </citation>
    <scope>NUCLEOTIDE SEQUENCE [LARGE SCALE GENOMIC DNA]</scope>
    <source>
        <strain evidence="2">DSM 12809 / NBRC 114555 / N2460</strain>
    </source>
</reference>
<dbReference type="STRING" id="522772.Dacet_1383"/>
<dbReference type="EMBL" id="CP001968">
    <property type="protein sequence ID" value="ADD68153.1"/>
    <property type="molecule type" value="Genomic_DNA"/>
</dbReference>
<dbReference type="RefSeq" id="WP_013010674.1">
    <property type="nucleotide sequence ID" value="NC_013943.1"/>
</dbReference>
<sequence length="492" mass="54084">MKYADIRYNQVRQKSSHNSYQRQESYTGQALYWRLRSMEIDIHSSNNSALWPQLMGDWYVYHASVVDQESSVNTFTDALAVLKSFHMAVPDHEVVTIWVDLKDNFVTSRDQTPESLDELIISELGRENIWGPPDLIGSEQNLQAAVAAYNWPSLESLQGKFIFGCTTGDLSSISSVLNQYVENGATANERLCFVAPELSSADGIISHSYAVMFNLSSSHTALAKDVFDAGFVSRAYGLNSESSWNVGWDSNANHLGTNKVNVYQDEWARTDLPETGYPFSGINVELGSDLTEPGHLYAIKVNSGDIWSKNDSFYFQYNNVETSDDNTLTAFVSNQQSHVNGWIKGGIMARSSISDSASYIAVFQTGDHKIRIQYRSRSGNSTSNIDAAIPNGVNGKPIVSDNTPIWLKLDIQNSGKWGVASYSVNGSEWLQIGQIGVDENLVLQGWAASSHNVGEIKWLFGGSNAPEQGKAIGSKASGRFISNSGEAASLNT</sequence>
<dbReference type="InterPro" id="IPR017946">
    <property type="entry name" value="PLC-like_Pdiesterase_TIM-brl"/>
</dbReference>
<dbReference type="SUPFAM" id="SSF51695">
    <property type="entry name" value="PLC-like phosphodiesterases"/>
    <property type="match status" value="1"/>
</dbReference>
<evidence type="ECO:0000313" key="1">
    <source>
        <dbReference type="EMBL" id="ADD68153.1"/>
    </source>
</evidence>
<dbReference type="PaxDb" id="522772-Dacet_1383"/>
<gene>
    <name evidence="1" type="ordered locus">Dacet_1383</name>
</gene>
<dbReference type="InterPro" id="IPR032075">
    <property type="entry name" value="PI-PLC-C1"/>
</dbReference>
<dbReference type="Gene3D" id="3.20.20.190">
    <property type="entry name" value="Phosphatidylinositol (PI) phosphodiesterase"/>
    <property type="match status" value="1"/>
</dbReference>
<dbReference type="eggNOG" id="COG3506">
    <property type="taxonomic scope" value="Bacteria"/>
</dbReference>
<dbReference type="Proteomes" id="UP000002012">
    <property type="component" value="Chromosome"/>
</dbReference>
<protein>
    <submittedName>
        <fullName evidence="1">Uncharacterized protein</fullName>
    </submittedName>
</protein>
<name>D4H804_DENA2</name>
<dbReference type="Pfam" id="PF16670">
    <property type="entry name" value="PI-PLC-C1"/>
    <property type="match status" value="1"/>
</dbReference>
<dbReference type="OrthoDB" id="5706669at2"/>
<dbReference type="AlphaFoldDB" id="D4H804"/>
<dbReference type="InParanoid" id="D4H804"/>
<proteinExistence type="predicted"/>
<dbReference type="GO" id="GO:0006629">
    <property type="term" value="P:lipid metabolic process"/>
    <property type="evidence" value="ECO:0007669"/>
    <property type="project" value="InterPro"/>
</dbReference>
<dbReference type="HOGENOM" id="CLU_554043_0_0_0"/>